<dbReference type="InterPro" id="IPR050398">
    <property type="entry name" value="HssS/ArlS-like"/>
</dbReference>
<dbReference type="PROSITE" id="PS50885">
    <property type="entry name" value="HAMP"/>
    <property type="match status" value="1"/>
</dbReference>
<dbReference type="Proteomes" id="UP000030635">
    <property type="component" value="Chromosome"/>
</dbReference>
<keyword evidence="9" id="KW-0418">Kinase</keyword>
<evidence type="ECO:0000256" key="13">
    <source>
        <dbReference type="ARBA" id="ARBA00023136"/>
    </source>
</evidence>
<evidence type="ECO:0000256" key="6">
    <source>
        <dbReference type="ARBA" id="ARBA00022679"/>
    </source>
</evidence>
<dbReference type="FunFam" id="1.10.287.130:FF:000001">
    <property type="entry name" value="Two-component sensor histidine kinase"/>
    <property type="match status" value="1"/>
</dbReference>
<evidence type="ECO:0000256" key="12">
    <source>
        <dbReference type="ARBA" id="ARBA00023012"/>
    </source>
</evidence>
<sequence>MKSIKTRIIRNFITVILSTIIILDVLLIAFVRQYYYDNTQTILTNQIDLANNFYNRYYSTSSLVWNVYDNVDAFWNQTTAQVQIFDDKGKLLMDSIAANEVSLDNNIEIKRALKGESSTWVGNVAYSDYKVMAVTKPLEVNGKIVGVIRFITSLKTIDESIRSITTFFIGISIGVLIIGVILSLLMAKKIVNPILKLKDTAEKMANGDLNQRSNFTTKDEIGQLADTLDYMAEELAEREQMKNDFISSISHELRTPLTAIKGWVITLNDENTDRETLNLGFNIIEKETDRLSNMVEELLDFSRLINNKITLNKVSMSVDKFSDYIELYMTPRAERENINFYVYNNTKNCVVLMDLDRMKQVLINVLDNSFKFTNEQGNIDVTFNETEKDLIINIKDNGCGIHEDELERVKEKFYKGSNANSNAGIGLSIADEIVRLHGGELKVKSKLNVGTEIIINIPKSKGLKQIDEK</sequence>
<dbReference type="KEGG" id="cbv:U729_1564"/>
<dbReference type="GO" id="GO:0005886">
    <property type="term" value="C:plasma membrane"/>
    <property type="evidence" value="ECO:0007669"/>
    <property type="project" value="UniProtKB-SubCell"/>
</dbReference>
<dbReference type="InterPro" id="IPR003594">
    <property type="entry name" value="HATPase_dom"/>
</dbReference>
<feature type="transmembrane region" description="Helical" evidence="14">
    <location>
        <begin position="167"/>
        <end position="187"/>
    </location>
</feature>
<organism evidence="17 18">
    <name type="scientific">Clostridium baratii str. Sullivan</name>
    <dbReference type="NCBI Taxonomy" id="1415775"/>
    <lineage>
        <taxon>Bacteria</taxon>
        <taxon>Bacillati</taxon>
        <taxon>Bacillota</taxon>
        <taxon>Clostridia</taxon>
        <taxon>Eubacteriales</taxon>
        <taxon>Clostridiaceae</taxon>
        <taxon>Clostridium</taxon>
    </lineage>
</organism>
<comment type="subcellular location">
    <subcellularLocation>
        <location evidence="2">Cell membrane</location>
        <topology evidence="2">Multi-pass membrane protein</topology>
    </subcellularLocation>
</comment>
<evidence type="ECO:0000256" key="2">
    <source>
        <dbReference type="ARBA" id="ARBA00004651"/>
    </source>
</evidence>
<dbReference type="GO" id="GO:0005524">
    <property type="term" value="F:ATP binding"/>
    <property type="evidence" value="ECO:0007669"/>
    <property type="project" value="UniProtKB-KW"/>
</dbReference>
<feature type="transmembrane region" description="Helical" evidence="14">
    <location>
        <begin position="12"/>
        <end position="35"/>
    </location>
</feature>
<comment type="catalytic activity">
    <reaction evidence="1">
        <text>ATP + protein L-histidine = ADP + protein N-phospho-L-histidine.</text>
        <dbReference type="EC" id="2.7.13.3"/>
    </reaction>
</comment>
<evidence type="ECO:0000256" key="10">
    <source>
        <dbReference type="ARBA" id="ARBA00022840"/>
    </source>
</evidence>
<keyword evidence="11 14" id="KW-1133">Transmembrane helix</keyword>
<dbReference type="InterPro" id="IPR005467">
    <property type="entry name" value="His_kinase_dom"/>
</dbReference>
<keyword evidence="4" id="KW-1003">Cell membrane</keyword>
<dbReference type="Gene3D" id="1.10.8.500">
    <property type="entry name" value="HAMP domain in histidine kinase"/>
    <property type="match status" value="1"/>
</dbReference>
<evidence type="ECO:0000259" key="16">
    <source>
        <dbReference type="PROSITE" id="PS50885"/>
    </source>
</evidence>
<dbReference type="SMART" id="SM00388">
    <property type="entry name" value="HisKA"/>
    <property type="match status" value="1"/>
</dbReference>
<evidence type="ECO:0000313" key="17">
    <source>
        <dbReference type="EMBL" id="AIY82705.1"/>
    </source>
</evidence>
<dbReference type="PANTHER" id="PTHR45528">
    <property type="entry name" value="SENSOR HISTIDINE KINASE CPXA"/>
    <property type="match status" value="1"/>
</dbReference>
<evidence type="ECO:0000256" key="4">
    <source>
        <dbReference type="ARBA" id="ARBA00022475"/>
    </source>
</evidence>
<evidence type="ECO:0000256" key="11">
    <source>
        <dbReference type="ARBA" id="ARBA00022989"/>
    </source>
</evidence>
<dbReference type="InterPro" id="IPR036097">
    <property type="entry name" value="HisK_dim/P_sf"/>
</dbReference>
<dbReference type="Pfam" id="PF02518">
    <property type="entry name" value="HATPase_c"/>
    <property type="match status" value="1"/>
</dbReference>
<dbReference type="CDD" id="cd06225">
    <property type="entry name" value="HAMP"/>
    <property type="match status" value="1"/>
</dbReference>
<keyword evidence="10" id="KW-0067">ATP-binding</keyword>
<evidence type="ECO:0000256" key="7">
    <source>
        <dbReference type="ARBA" id="ARBA00022692"/>
    </source>
</evidence>
<dbReference type="InterPro" id="IPR003661">
    <property type="entry name" value="HisK_dim/P_dom"/>
</dbReference>
<feature type="domain" description="Histidine kinase" evidence="15">
    <location>
        <begin position="248"/>
        <end position="461"/>
    </location>
</feature>
<keyword evidence="7 14" id="KW-0812">Transmembrane</keyword>
<evidence type="ECO:0000256" key="5">
    <source>
        <dbReference type="ARBA" id="ARBA00022553"/>
    </source>
</evidence>
<dbReference type="PRINTS" id="PR00344">
    <property type="entry name" value="BCTRLSENSOR"/>
</dbReference>
<dbReference type="PROSITE" id="PS50109">
    <property type="entry name" value="HIS_KIN"/>
    <property type="match status" value="1"/>
</dbReference>
<dbReference type="InterPro" id="IPR036890">
    <property type="entry name" value="HATPase_C_sf"/>
</dbReference>
<keyword evidence="5" id="KW-0597">Phosphoprotein</keyword>
<dbReference type="GO" id="GO:0000155">
    <property type="term" value="F:phosphorelay sensor kinase activity"/>
    <property type="evidence" value="ECO:0007669"/>
    <property type="project" value="InterPro"/>
</dbReference>
<evidence type="ECO:0000256" key="9">
    <source>
        <dbReference type="ARBA" id="ARBA00022777"/>
    </source>
</evidence>
<dbReference type="Gene3D" id="3.30.565.10">
    <property type="entry name" value="Histidine kinase-like ATPase, C-terminal domain"/>
    <property type="match status" value="1"/>
</dbReference>
<keyword evidence="13 14" id="KW-0472">Membrane</keyword>
<keyword evidence="12" id="KW-0902">Two-component regulatory system</keyword>
<keyword evidence="18" id="KW-1185">Reference proteome</keyword>
<evidence type="ECO:0000256" key="8">
    <source>
        <dbReference type="ARBA" id="ARBA00022741"/>
    </source>
</evidence>
<dbReference type="RefSeq" id="WP_039313303.1">
    <property type="nucleotide sequence ID" value="NZ_CP006905.1"/>
</dbReference>
<dbReference type="InterPro" id="IPR004358">
    <property type="entry name" value="Sig_transdc_His_kin-like_C"/>
</dbReference>
<dbReference type="SUPFAM" id="SSF55874">
    <property type="entry name" value="ATPase domain of HSP90 chaperone/DNA topoisomerase II/histidine kinase"/>
    <property type="match status" value="1"/>
</dbReference>
<dbReference type="eggNOG" id="COG2205">
    <property type="taxonomic scope" value="Bacteria"/>
</dbReference>
<reference evidence="17 18" key="1">
    <citation type="journal article" date="2015" name="Infect. Genet. Evol.">
        <title>Genomic sequences of six botulinum neurotoxin-producing strains representing three clostridial species illustrate the mobility and diversity of botulinum neurotoxin genes.</title>
        <authorList>
            <person name="Smith T.J."/>
            <person name="Hill K.K."/>
            <person name="Xie G."/>
            <person name="Foley B.T."/>
            <person name="Williamson C.H."/>
            <person name="Foster J.T."/>
            <person name="Johnson S.L."/>
            <person name="Chertkov O."/>
            <person name="Teshima H."/>
            <person name="Gibbons H.S."/>
            <person name="Johnsky L.A."/>
            <person name="Karavis M.A."/>
            <person name="Smith L.A."/>
        </authorList>
    </citation>
    <scope>NUCLEOTIDE SEQUENCE [LARGE SCALE GENOMIC DNA]</scope>
    <source>
        <strain evidence="17 18">Sullivan</strain>
    </source>
</reference>
<protein>
    <recommendedName>
        <fullName evidence="3">histidine kinase</fullName>
        <ecNumber evidence="3">2.7.13.3</ecNumber>
    </recommendedName>
</protein>
<evidence type="ECO:0000259" key="15">
    <source>
        <dbReference type="PROSITE" id="PS50109"/>
    </source>
</evidence>
<dbReference type="EMBL" id="CP006905">
    <property type="protein sequence ID" value="AIY82705.1"/>
    <property type="molecule type" value="Genomic_DNA"/>
</dbReference>
<name>A0A0A7FUT2_9CLOT</name>
<dbReference type="CDD" id="cd00082">
    <property type="entry name" value="HisKA"/>
    <property type="match status" value="1"/>
</dbReference>
<dbReference type="Gene3D" id="1.10.287.130">
    <property type="match status" value="1"/>
</dbReference>
<dbReference type="OrthoDB" id="2359336at2"/>
<dbReference type="HOGENOM" id="CLU_000445_89_6_9"/>
<dbReference type="InterPro" id="IPR003660">
    <property type="entry name" value="HAMP_dom"/>
</dbReference>
<dbReference type="PANTHER" id="PTHR45528:SF1">
    <property type="entry name" value="SENSOR HISTIDINE KINASE CPXA"/>
    <property type="match status" value="1"/>
</dbReference>
<evidence type="ECO:0000256" key="1">
    <source>
        <dbReference type="ARBA" id="ARBA00000085"/>
    </source>
</evidence>
<dbReference type="SMART" id="SM00387">
    <property type="entry name" value="HATPase_c"/>
    <property type="match status" value="1"/>
</dbReference>
<gene>
    <name evidence="17" type="ORF">U729_1564</name>
</gene>
<evidence type="ECO:0000313" key="18">
    <source>
        <dbReference type="Proteomes" id="UP000030635"/>
    </source>
</evidence>
<proteinExistence type="predicted"/>
<keyword evidence="8" id="KW-0547">Nucleotide-binding</keyword>
<dbReference type="SUPFAM" id="SSF47384">
    <property type="entry name" value="Homodimeric domain of signal transducing histidine kinase"/>
    <property type="match status" value="1"/>
</dbReference>
<evidence type="ECO:0000256" key="14">
    <source>
        <dbReference type="SAM" id="Phobius"/>
    </source>
</evidence>
<dbReference type="SUPFAM" id="SSF158472">
    <property type="entry name" value="HAMP domain-like"/>
    <property type="match status" value="1"/>
</dbReference>
<keyword evidence="6" id="KW-0808">Transferase</keyword>
<evidence type="ECO:0000256" key="3">
    <source>
        <dbReference type="ARBA" id="ARBA00012438"/>
    </source>
</evidence>
<feature type="domain" description="HAMP" evidence="16">
    <location>
        <begin position="188"/>
        <end position="240"/>
    </location>
</feature>
<dbReference type="Pfam" id="PF00672">
    <property type="entry name" value="HAMP"/>
    <property type="match status" value="1"/>
</dbReference>
<dbReference type="SMART" id="SM00304">
    <property type="entry name" value="HAMP"/>
    <property type="match status" value="1"/>
</dbReference>
<dbReference type="STRING" id="1561.NPD11_1448"/>
<dbReference type="AlphaFoldDB" id="A0A0A7FUT2"/>
<dbReference type="EC" id="2.7.13.3" evidence="3"/>
<dbReference type="Pfam" id="PF00512">
    <property type="entry name" value="HisKA"/>
    <property type="match status" value="1"/>
</dbReference>
<dbReference type="Gene3D" id="3.30.450.20">
    <property type="entry name" value="PAS domain"/>
    <property type="match status" value="1"/>
</dbReference>
<accession>A0A0A7FUT2</accession>